<dbReference type="Gene3D" id="3.90.550.10">
    <property type="entry name" value="Spore Coat Polysaccharide Biosynthesis Protein SpsA, Chain A"/>
    <property type="match status" value="1"/>
</dbReference>
<dbReference type="InterPro" id="IPR001173">
    <property type="entry name" value="Glyco_trans_2-like"/>
</dbReference>
<gene>
    <name evidence="5" type="ORF">HDF22_003729</name>
</gene>
<sequence length="336" mass="38856">MANIKYKVCVLTLTYANRWQFLEQVLKRVLSFAPVTQVVVVNNAALYNVEEYAGQLNDSRVLVLNNAENQGSAGGYKQAIEYAYRHTDADMVWLLDDDNLPDAGVLDILLCNWEQIESANDQKALYCLREDRPPHVKIARGQDPGRYYLVPNNFMGFSIFNIFKNRLSKARDQFSGTSAYLAKATMPYVPYGGLLMHRDMIELIGFPDEKFYLYVDDSEYTYRITKNGGTIWLIPECKVVDIDQSQGLTYQPKAFHSHLLDQWSFRTYYAVRNRMYFYSRNAMSSRLIFGINKNLYLVYLWVISILSSKRKEYRKFLTAVKDGLNGKMGKGEPGKW</sequence>
<evidence type="ECO:0000256" key="3">
    <source>
        <dbReference type="ARBA" id="ARBA00022679"/>
    </source>
</evidence>
<dbReference type="InterPro" id="IPR029044">
    <property type="entry name" value="Nucleotide-diphossugar_trans"/>
</dbReference>
<evidence type="ECO:0000313" key="6">
    <source>
        <dbReference type="Proteomes" id="UP000548326"/>
    </source>
</evidence>
<organism evidence="5 6">
    <name type="scientific">Mucilaginibacter lappiensis</name>
    <dbReference type="NCBI Taxonomy" id="354630"/>
    <lineage>
        <taxon>Bacteria</taxon>
        <taxon>Pseudomonadati</taxon>
        <taxon>Bacteroidota</taxon>
        <taxon>Sphingobacteriia</taxon>
        <taxon>Sphingobacteriales</taxon>
        <taxon>Sphingobacteriaceae</taxon>
        <taxon>Mucilaginibacter</taxon>
    </lineage>
</organism>
<keyword evidence="2" id="KW-0328">Glycosyltransferase</keyword>
<dbReference type="SUPFAM" id="SSF53448">
    <property type="entry name" value="Nucleotide-diphospho-sugar transferases"/>
    <property type="match status" value="1"/>
</dbReference>
<evidence type="ECO:0000256" key="1">
    <source>
        <dbReference type="ARBA" id="ARBA00006739"/>
    </source>
</evidence>
<dbReference type="GO" id="GO:0016757">
    <property type="term" value="F:glycosyltransferase activity"/>
    <property type="evidence" value="ECO:0007669"/>
    <property type="project" value="UniProtKB-KW"/>
</dbReference>
<accession>A0A841JLK6</accession>
<dbReference type="Proteomes" id="UP000548326">
    <property type="component" value="Unassembled WGS sequence"/>
</dbReference>
<evidence type="ECO:0000313" key="5">
    <source>
        <dbReference type="EMBL" id="MBB6129598.1"/>
    </source>
</evidence>
<dbReference type="PANTHER" id="PTHR43179">
    <property type="entry name" value="RHAMNOSYLTRANSFERASE WBBL"/>
    <property type="match status" value="1"/>
</dbReference>
<name>A0A841JLK6_9SPHI</name>
<evidence type="ECO:0000256" key="2">
    <source>
        <dbReference type="ARBA" id="ARBA00022676"/>
    </source>
</evidence>
<dbReference type="Pfam" id="PF00535">
    <property type="entry name" value="Glycos_transf_2"/>
    <property type="match status" value="1"/>
</dbReference>
<dbReference type="EMBL" id="JACHCA010000010">
    <property type="protein sequence ID" value="MBB6129598.1"/>
    <property type="molecule type" value="Genomic_DNA"/>
</dbReference>
<dbReference type="AlphaFoldDB" id="A0A841JLK6"/>
<dbReference type="RefSeq" id="WP_183588644.1">
    <property type="nucleotide sequence ID" value="NZ_JACHCA010000010.1"/>
</dbReference>
<comment type="similarity">
    <text evidence="1">Belongs to the glycosyltransferase 2 family.</text>
</comment>
<dbReference type="PANTHER" id="PTHR43179:SF12">
    <property type="entry name" value="GALACTOFURANOSYLTRANSFERASE GLFT2"/>
    <property type="match status" value="1"/>
</dbReference>
<evidence type="ECO:0000259" key="4">
    <source>
        <dbReference type="Pfam" id="PF00535"/>
    </source>
</evidence>
<protein>
    <submittedName>
        <fullName evidence="5">GT2 family glycosyltransferase</fullName>
    </submittedName>
</protein>
<proteinExistence type="inferred from homology"/>
<reference evidence="5 6" key="1">
    <citation type="submission" date="2020-08" db="EMBL/GenBank/DDBJ databases">
        <title>Genomic Encyclopedia of Type Strains, Phase IV (KMG-V): Genome sequencing to study the core and pangenomes of soil and plant-associated prokaryotes.</title>
        <authorList>
            <person name="Whitman W."/>
        </authorList>
    </citation>
    <scope>NUCLEOTIDE SEQUENCE [LARGE SCALE GENOMIC DNA]</scope>
    <source>
        <strain evidence="5 6">MP601</strain>
    </source>
</reference>
<comment type="caution">
    <text evidence="5">The sequence shown here is derived from an EMBL/GenBank/DDBJ whole genome shotgun (WGS) entry which is preliminary data.</text>
</comment>
<feature type="domain" description="Glycosyltransferase 2-like" evidence="4">
    <location>
        <begin position="16"/>
        <end position="115"/>
    </location>
</feature>
<keyword evidence="3 5" id="KW-0808">Transferase</keyword>